<evidence type="ECO:0000256" key="1">
    <source>
        <dbReference type="SAM" id="MobiDB-lite"/>
    </source>
</evidence>
<dbReference type="Proteomes" id="UP001621534">
    <property type="component" value="Unassembled WGS sequence"/>
</dbReference>
<keyword evidence="2" id="KW-0732">Signal</keyword>
<sequence>MRFLNYLAAGCLALVGTAAQAEAVSGLYQVREPLQGQGSEARTQATRQALDTMVLRLTGDPKAPQSPALAALRSDPQQIINQVGSDAGPPESVLVEFDPGSTERALRKAGLALWGSNRPAILGWWLNDSVDGSSLVGDGQSAAEPLRRAAQHRGLPLRLPLADLQEQLVATPKQLEGKDPAPLREASERYGADALLAVHAHEADGKWQGKWQLWLGDQREQGDAEGADQAALADAVMLAVSNRLAPRYVTRPGASSELQVQVQGMNLQRYAELSRVLEPYGPRLQMADGATLTYAVTGNREQLRAQLGLAKLQELPAEQPASPANPPAPAAQPGAEQPAAVQAAAPKPFDGLRFAW</sequence>
<dbReference type="InterPro" id="IPR018642">
    <property type="entry name" value="DUF2066"/>
</dbReference>
<evidence type="ECO:0000313" key="3">
    <source>
        <dbReference type="EMBL" id="MFK5736247.1"/>
    </source>
</evidence>
<feature type="compositionally biased region" description="Low complexity" evidence="1">
    <location>
        <begin position="331"/>
        <end position="344"/>
    </location>
</feature>
<comment type="caution">
    <text evidence="3">The sequence shown here is derived from an EMBL/GenBank/DDBJ whole genome shotgun (WGS) entry which is preliminary data.</text>
</comment>
<gene>
    <name evidence="3" type="ORF">KW869_22170</name>
</gene>
<evidence type="ECO:0000256" key="2">
    <source>
        <dbReference type="SAM" id="SignalP"/>
    </source>
</evidence>
<name>A0ABW8P1W6_9PSED</name>
<dbReference type="RefSeq" id="WP_405130141.1">
    <property type="nucleotide sequence ID" value="NZ_JAHWXS010000029.1"/>
</dbReference>
<keyword evidence="4" id="KW-1185">Reference proteome</keyword>
<feature type="signal peptide" evidence="2">
    <location>
        <begin position="1"/>
        <end position="21"/>
    </location>
</feature>
<feature type="region of interest" description="Disordered" evidence="1">
    <location>
        <begin position="316"/>
        <end position="344"/>
    </location>
</feature>
<feature type="chain" id="PRO_5045499285" evidence="2">
    <location>
        <begin position="22"/>
        <end position="356"/>
    </location>
</feature>
<dbReference type="Pfam" id="PF09839">
    <property type="entry name" value="DUF2066"/>
    <property type="match status" value="1"/>
</dbReference>
<dbReference type="EMBL" id="JAHWXS010000029">
    <property type="protein sequence ID" value="MFK5736247.1"/>
    <property type="molecule type" value="Genomic_DNA"/>
</dbReference>
<accession>A0ABW8P1W6</accession>
<evidence type="ECO:0000313" key="4">
    <source>
        <dbReference type="Proteomes" id="UP001621534"/>
    </source>
</evidence>
<proteinExistence type="predicted"/>
<reference evidence="3 4" key="1">
    <citation type="journal article" date="2012" name="Plant Soil">
        <title>Screening of plant growth-promoting traits in arsenic-resistant bacteria isolated from the rhizosphere of soybean plants from Argentinean agricultural soil.</title>
        <authorList>
            <person name="Wevar Oller A.L."/>
            <person name="Talano M.A."/>
            <person name="Agostini E."/>
        </authorList>
    </citation>
    <scope>NUCLEOTIDE SEQUENCE [LARGE SCALE GENOMIC DNA]</scope>
    <source>
        <strain evidence="3 4">AW4</strain>
    </source>
</reference>
<organism evidence="3 4">
    <name type="scientific">Pseudomonas urmiensis</name>
    <dbReference type="NCBI Taxonomy" id="2745493"/>
    <lineage>
        <taxon>Bacteria</taxon>
        <taxon>Pseudomonadati</taxon>
        <taxon>Pseudomonadota</taxon>
        <taxon>Gammaproteobacteria</taxon>
        <taxon>Pseudomonadales</taxon>
        <taxon>Pseudomonadaceae</taxon>
        <taxon>Pseudomonas</taxon>
    </lineage>
</organism>
<protein>
    <submittedName>
        <fullName evidence="3">DUF2066 domain-containing protein</fullName>
    </submittedName>
</protein>